<dbReference type="EMBL" id="MCFC01000070">
    <property type="protein sequence ID" value="ORY24196.1"/>
    <property type="molecule type" value="Genomic_DNA"/>
</dbReference>
<feature type="compositionally biased region" description="Basic and acidic residues" evidence="1">
    <location>
        <begin position="57"/>
        <end position="70"/>
    </location>
</feature>
<dbReference type="AlphaFoldDB" id="A0A1Y2ANY4"/>
<dbReference type="InParanoid" id="A0A1Y2ANY4"/>
<gene>
    <name evidence="2" type="ORF">BCR39DRAFT_507541</name>
</gene>
<reference evidence="2 3" key="1">
    <citation type="submission" date="2016-07" db="EMBL/GenBank/DDBJ databases">
        <title>Pervasive Adenine N6-methylation of Active Genes in Fungi.</title>
        <authorList>
            <consortium name="DOE Joint Genome Institute"/>
            <person name="Mondo S.J."/>
            <person name="Dannebaum R.O."/>
            <person name="Kuo R.C."/>
            <person name="Labutti K."/>
            <person name="Haridas S."/>
            <person name="Kuo A."/>
            <person name="Salamov A."/>
            <person name="Ahrendt S.R."/>
            <person name="Lipzen A."/>
            <person name="Sullivan W."/>
            <person name="Andreopoulos W.B."/>
            <person name="Clum A."/>
            <person name="Lindquist E."/>
            <person name="Daum C."/>
            <person name="Ramamoorthy G.K."/>
            <person name="Gryganskyi A."/>
            <person name="Culley D."/>
            <person name="Magnuson J.K."/>
            <person name="James T.Y."/>
            <person name="O'Malley M.A."/>
            <person name="Stajich J.E."/>
            <person name="Spatafora J.W."/>
            <person name="Visel A."/>
            <person name="Grigoriev I.V."/>
        </authorList>
    </citation>
    <scope>NUCLEOTIDE SEQUENCE [LARGE SCALE GENOMIC DNA]</scope>
    <source>
        <strain evidence="2 3">68-887.2</strain>
    </source>
</reference>
<comment type="caution">
    <text evidence="2">The sequence shown here is derived from an EMBL/GenBank/DDBJ whole genome shotgun (WGS) entry which is preliminary data.</text>
</comment>
<feature type="compositionally biased region" description="Basic residues" evidence="1">
    <location>
        <begin position="34"/>
        <end position="43"/>
    </location>
</feature>
<keyword evidence="3" id="KW-1185">Reference proteome</keyword>
<protein>
    <submittedName>
        <fullName evidence="2">Uncharacterized protein</fullName>
    </submittedName>
</protein>
<feature type="compositionally biased region" description="Gly residues" evidence="1">
    <location>
        <begin position="20"/>
        <end position="29"/>
    </location>
</feature>
<name>A0A1Y2ANY4_9TREE</name>
<sequence length="150" mass="15611">MAGSLTSKVVPWIPKEAGGEGEGVSGVSGEGRPRCKKNGATKRTKTETDGASVGVSVEEKSSLGWGKEEDTGRPARALYLVQVPVRGVDGCVNISKGVGISVMNNQVRIEGQTQGVYLDGDYTLLSSGVSQLQSTKAAEDIGHYLDKDAG</sequence>
<feature type="region of interest" description="Disordered" evidence="1">
    <location>
        <begin position="1"/>
        <end position="70"/>
    </location>
</feature>
<accession>A0A1Y2ANY4</accession>
<organism evidence="2 3">
    <name type="scientific">Naematelia encephala</name>
    <dbReference type="NCBI Taxonomy" id="71784"/>
    <lineage>
        <taxon>Eukaryota</taxon>
        <taxon>Fungi</taxon>
        <taxon>Dikarya</taxon>
        <taxon>Basidiomycota</taxon>
        <taxon>Agaricomycotina</taxon>
        <taxon>Tremellomycetes</taxon>
        <taxon>Tremellales</taxon>
        <taxon>Naemateliaceae</taxon>
        <taxon>Naematelia</taxon>
    </lineage>
</organism>
<evidence type="ECO:0000256" key="1">
    <source>
        <dbReference type="SAM" id="MobiDB-lite"/>
    </source>
</evidence>
<dbReference type="Proteomes" id="UP000193986">
    <property type="component" value="Unassembled WGS sequence"/>
</dbReference>
<evidence type="ECO:0000313" key="3">
    <source>
        <dbReference type="Proteomes" id="UP000193986"/>
    </source>
</evidence>
<evidence type="ECO:0000313" key="2">
    <source>
        <dbReference type="EMBL" id="ORY24196.1"/>
    </source>
</evidence>
<proteinExistence type="predicted"/>